<dbReference type="Pfam" id="PF12937">
    <property type="entry name" value="F-box-like"/>
    <property type="match status" value="1"/>
</dbReference>
<evidence type="ECO:0000313" key="2">
    <source>
        <dbReference type="EMBL" id="KAL0062803.1"/>
    </source>
</evidence>
<gene>
    <name evidence="2" type="ORF">AAF712_010341</name>
</gene>
<comment type="caution">
    <text evidence="2">The sequence shown here is derived from an EMBL/GenBank/DDBJ whole genome shotgun (WGS) entry which is preliminary data.</text>
</comment>
<dbReference type="CDD" id="cd09917">
    <property type="entry name" value="F-box_SF"/>
    <property type="match status" value="1"/>
</dbReference>
<keyword evidence="3" id="KW-1185">Reference proteome</keyword>
<dbReference type="Proteomes" id="UP001437256">
    <property type="component" value="Unassembled WGS sequence"/>
</dbReference>
<dbReference type="InterPro" id="IPR001810">
    <property type="entry name" value="F-box_dom"/>
</dbReference>
<evidence type="ECO:0000259" key="1">
    <source>
        <dbReference type="Pfam" id="PF12937"/>
    </source>
</evidence>
<proteinExistence type="predicted"/>
<dbReference type="EMBL" id="JBBXMP010000096">
    <property type="protein sequence ID" value="KAL0062803.1"/>
    <property type="molecule type" value="Genomic_DNA"/>
</dbReference>
<protein>
    <recommendedName>
        <fullName evidence="1">F-box domain-containing protein</fullName>
    </recommendedName>
</protein>
<organism evidence="2 3">
    <name type="scientific">Marasmius tenuissimus</name>
    <dbReference type="NCBI Taxonomy" id="585030"/>
    <lineage>
        <taxon>Eukaryota</taxon>
        <taxon>Fungi</taxon>
        <taxon>Dikarya</taxon>
        <taxon>Basidiomycota</taxon>
        <taxon>Agaricomycotina</taxon>
        <taxon>Agaricomycetes</taxon>
        <taxon>Agaricomycetidae</taxon>
        <taxon>Agaricales</taxon>
        <taxon>Marasmiineae</taxon>
        <taxon>Marasmiaceae</taxon>
        <taxon>Marasmius</taxon>
    </lineage>
</organism>
<dbReference type="Gene3D" id="1.20.1280.50">
    <property type="match status" value="1"/>
</dbReference>
<sequence>MSHSSISPSNLISKALTWVQLLIQPTTQPSEEGPQSMAGLTGRLPPIIEQASYADKLSKPTPRASPEVLSRIFSHLPPNNFRDACCVSQVCSYWYNVIVSDSCLWSHLTIETQEYFPTITSCRRIDDLCFFLSTALARSKSRRLNVHFVHVVPDRDFGDDIRDELAQASFGTLLRHCDQFSSLTLITDLNLLTGSLIPAHGNYDFPSLHTLFLHIIPLPAPAEESLLGWSSPKLWFYNTQRHYLHSFNNRDSVKALFLPQLLDNADLHSYPHRVHSLPPLPFKTLTHVVIGNCSKFSLLELLRSSSSTLEVCKITGFTAEHGPPIDTTTKFPSLRVLTLPAGHDDIQELAGASAEVVVSPPYPPINPLSWSDFNPPFWLEFNCHPSNSHGPGIPVFSH</sequence>
<accession>A0ABR2ZN80</accession>
<feature type="domain" description="F-box" evidence="1">
    <location>
        <begin position="66"/>
        <end position="110"/>
    </location>
</feature>
<reference evidence="2 3" key="1">
    <citation type="submission" date="2024-05" db="EMBL/GenBank/DDBJ databases">
        <title>A draft genome resource for the thread blight pathogen Marasmius tenuissimus strain MS-2.</title>
        <authorList>
            <person name="Yulfo-Soto G.E."/>
            <person name="Baruah I.K."/>
            <person name="Amoako-Attah I."/>
            <person name="Bukari Y."/>
            <person name="Meinhardt L.W."/>
            <person name="Bailey B.A."/>
            <person name="Cohen S.P."/>
        </authorList>
    </citation>
    <scope>NUCLEOTIDE SEQUENCE [LARGE SCALE GENOMIC DNA]</scope>
    <source>
        <strain evidence="2 3">MS-2</strain>
    </source>
</reference>
<evidence type="ECO:0000313" key="3">
    <source>
        <dbReference type="Proteomes" id="UP001437256"/>
    </source>
</evidence>
<name>A0ABR2ZN80_9AGAR</name>
<dbReference type="InterPro" id="IPR036047">
    <property type="entry name" value="F-box-like_dom_sf"/>
</dbReference>
<dbReference type="SUPFAM" id="SSF81383">
    <property type="entry name" value="F-box domain"/>
    <property type="match status" value="1"/>
</dbReference>